<name>A0ABV3V566_9MICC</name>
<feature type="transmembrane region" description="Helical" evidence="1">
    <location>
        <begin position="103"/>
        <end position="123"/>
    </location>
</feature>
<evidence type="ECO:0000313" key="2">
    <source>
        <dbReference type="EMBL" id="MEX3595208.1"/>
    </source>
</evidence>
<comment type="caution">
    <text evidence="2">The sequence shown here is derived from an EMBL/GenBank/DDBJ whole genome shotgun (WGS) entry which is preliminary data.</text>
</comment>
<proteinExistence type="predicted"/>
<protein>
    <submittedName>
        <fullName evidence="2">DUF2938 domain-containing protein</fullName>
    </submittedName>
</protein>
<dbReference type="Proteomes" id="UP001558481">
    <property type="component" value="Unassembled WGS sequence"/>
</dbReference>
<reference evidence="2 3" key="1">
    <citation type="journal article" date="2024" name="Fungal Genet. Biol.">
        <title>The porcine skin microbiome exhibits broad fungal antagonism.</title>
        <authorList>
            <person name="De La Cruz K.F."/>
            <person name="Townsend E.C."/>
            <person name="Alex Cheong J.Z."/>
            <person name="Salamzade R."/>
            <person name="Liu A."/>
            <person name="Sandstrom S."/>
            <person name="Davila E."/>
            <person name="Huang L."/>
            <person name="Xu K.H."/>
            <person name="Wu S.Y."/>
            <person name="Meudt J.J."/>
            <person name="Shanmuganayagam D."/>
            <person name="Gibson A.L.F."/>
            <person name="Kalan L.R."/>
        </authorList>
    </citation>
    <scope>NUCLEOTIDE SEQUENCE [LARGE SCALE GENOMIC DNA]</scope>
    <source>
        <strain evidence="2 3">LK2625</strain>
    </source>
</reference>
<keyword evidence="1" id="KW-0812">Transmembrane</keyword>
<accession>A0ABV3V566</accession>
<feature type="transmembrane region" description="Helical" evidence="1">
    <location>
        <begin position="71"/>
        <end position="91"/>
    </location>
</feature>
<keyword evidence="3" id="KW-1185">Reference proteome</keyword>
<dbReference type="InterPro" id="IPR021329">
    <property type="entry name" value="DUF2938"/>
</dbReference>
<keyword evidence="1" id="KW-1133">Transmembrane helix</keyword>
<dbReference type="Pfam" id="PF11158">
    <property type="entry name" value="DUF2938"/>
    <property type="match status" value="1"/>
</dbReference>
<dbReference type="RefSeq" id="WP_095797072.1">
    <property type="nucleotide sequence ID" value="NZ_CAUREL010000010.1"/>
</dbReference>
<evidence type="ECO:0000256" key="1">
    <source>
        <dbReference type="SAM" id="Phobius"/>
    </source>
</evidence>
<evidence type="ECO:0000313" key="3">
    <source>
        <dbReference type="Proteomes" id="UP001558481"/>
    </source>
</evidence>
<gene>
    <name evidence="2" type="ORF">VVR66_10845</name>
</gene>
<keyword evidence="1" id="KW-0472">Membrane</keyword>
<dbReference type="EMBL" id="JAYWLU010000011">
    <property type="protein sequence ID" value="MEX3595208.1"/>
    <property type="molecule type" value="Genomic_DNA"/>
</dbReference>
<organism evidence="2 3">
    <name type="scientific">Kocuria carniphila</name>
    <dbReference type="NCBI Taxonomy" id="262208"/>
    <lineage>
        <taxon>Bacteria</taxon>
        <taxon>Bacillati</taxon>
        <taxon>Actinomycetota</taxon>
        <taxon>Actinomycetes</taxon>
        <taxon>Micrococcales</taxon>
        <taxon>Micrococcaceae</taxon>
        <taxon>Kocuria</taxon>
    </lineage>
</organism>
<sequence length="165" mass="17992">MRINTSRLAQAVAVGIGATVVMDSGGEVLRRTRGVKPLDYALLGRWIGHMSEGQFRHPAIMDAVPVRYERLLGWAAHYSIGTGFVLVLVAVHPRWLERPTIIPALITGIGTIVAPWFVMQPAFGLGIAAAKTPTPTIARARSLRTHTIYGLGIWVAANILRHLRS</sequence>